<keyword evidence="4 8" id="KW-0067">ATP-binding</keyword>
<dbReference type="HAMAP" id="MF_00127">
    <property type="entry name" value="His_tRNA_synth"/>
    <property type="match status" value="1"/>
</dbReference>
<comment type="subcellular location">
    <subcellularLocation>
        <location evidence="8">Cytoplasm</location>
    </subcellularLocation>
</comment>
<accession>A0A0G0DA39</accession>
<dbReference type="InterPro" id="IPR041715">
    <property type="entry name" value="HisRS-like_core"/>
</dbReference>
<comment type="caution">
    <text evidence="11">The sequence shown here is derived from an EMBL/GenBank/DDBJ whole genome shotgun (WGS) entry which is preliminary data.</text>
</comment>
<dbReference type="PANTHER" id="PTHR11476">
    <property type="entry name" value="HISTIDYL-TRNA SYNTHETASE"/>
    <property type="match status" value="1"/>
</dbReference>
<dbReference type="GO" id="GO:0004821">
    <property type="term" value="F:histidine-tRNA ligase activity"/>
    <property type="evidence" value="ECO:0007669"/>
    <property type="project" value="UniProtKB-UniRule"/>
</dbReference>
<feature type="binding site" evidence="9">
    <location>
        <begin position="261"/>
        <end position="262"/>
    </location>
    <ligand>
        <name>L-histidine</name>
        <dbReference type="ChEBI" id="CHEBI:57595"/>
    </ligand>
</feature>
<proteinExistence type="inferred from homology"/>
<dbReference type="PROSITE" id="PS50862">
    <property type="entry name" value="AA_TRNA_LIGASE_II"/>
    <property type="match status" value="1"/>
</dbReference>
<keyword evidence="5 8" id="KW-0648">Protein biosynthesis</keyword>
<dbReference type="InterPro" id="IPR004516">
    <property type="entry name" value="HisRS/HisZ"/>
</dbReference>
<evidence type="ECO:0000256" key="4">
    <source>
        <dbReference type="ARBA" id="ARBA00022840"/>
    </source>
</evidence>
<dbReference type="AlphaFoldDB" id="A0A0G0DA39"/>
<feature type="binding site" evidence="9">
    <location>
        <position position="257"/>
    </location>
    <ligand>
        <name>L-histidine</name>
        <dbReference type="ChEBI" id="CHEBI:57595"/>
    </ligand>
</feature>
<dbReference type="PIRSF" id="PIRSF001549">
    <property type="entry name" value="His-tRNA_synth"/>
    <property type="match status" value="1"/>
</dbReference>
<protein>
    <recommendedName>
        <fullName evidence="8">Histidine--tRNA ligase</fullName>
        <ecNumber evidence="8">6.1.1.21</ecNumber>
    </recommendedName>
    <alternativeName>
        <fullName evidence="8">Histidyl-tRNA synthetase</fullName>
        <shortName evidence="8">HisRS</shortName>
    </alternativeName>
</protein>
<feature type="binding site" evidence="9">
    <location>
        <position position="126"/>
    </location>
    <ligand>
        <name>L-histidine</name>
        <dbReference type="ChEBI" id="CHEBI:57595"/>
    </ligand>
</feature>
<comment type="subunit">
    <text evidence="8">Homodimer.</text>
</comment>
<sequence length="417" mass="47438">MDKKITPQLLKGFRDFLPEEKRKRDYILKKIIEVFELFGFEPLETPTLEYASLLMGKYGKEADKLVYSFKDRGDREVALRYDQTVPSARVLSQYQNILSKYFRRYQIQNVFRADKPQKGRFREFTQCDIDIFGTTSPISDSEIIAATFFAFKNVGYPKIKILINDRQILFETLKSFTNSKINIFSIIQSIDKIDKDRPEKVQKELVDKGIESKEKARNAIDSLVNTKISSTLQKIIDFSVMLGVPKEVIEFKPVLARGLDYYTGMIFEVSLPGYNVGSCGGGGRYDKLIGQLSGNEIPAVGIAFGFDRMVEAAEYFGIISNKNQSNQVLVTIFNKDLLGNSLNIAGELRKNKITTEVYPAEDRIDKQLKYANKKNIRYVIIIGPEEVGKGIVVLKDMKTGEQAKLTIEDVIKLLSND</sequence>
<evidence type="ECO:0000313" key="12">
    <source>
        <dbReference type="Proteomes" id="UP000034004"/>
    </source>
</evidence>
<dbReference type="Gene3D" id="3.30.930.10">
    <property type="entry name" value="Bira Bifunctional Protein, Domain 2"/>
    <property type="match status" value="1"/>
</dbReference>
<keyword evidence="8" id="KW-0963">Cytoplasm</keyword>
<dbReference type="EC" id="6.1.1.21" evidence="8"/>
<keyword evidence="6 8" id="KW-0030">Aminoacyl-tRNA synthetase</keyword>
<dbReference type="CDD" id="cd00859">
    <property type="entry name" value="HisRS_anticodon"/>
    <property type="match status" value="1"/>
</dbReference>
<dbReference type="PATRIC" id="fig|1618484.3.peg.773"/>
<dbReference type="InterPro" id="IPR004154">
    <property type="entry name" value="Anticodon-bd"/>
</dbReference>
<evidence type="ECO:0000256" key="8">
    <source>
        <dbReference type="HAMAP-Rule" id="MF_00127"/>
    </source>
</evidence>
<dbReference type="PANTHER" id="PTHR11476:SF7">
    <property type="entry name" value="HISTIDINE--TRNA LIGASE"/>
    <property type="match status" value="1"/>
</dbReference>
<feature type="binding site" evidence="9">
    <location>
        <begin position="82"/>
        <end position="84"/>
    </location>
    <ligand>
        <name>L-histidine</name>
        <dbReference type="ChEBI" id="CHEBI:57595"/>
    </ligand>
</feature>
<dbReference type="Gene3D" id="3.40.50.800">
    <property type="entry name" value="Anticodon-binding domain"/>
    <property type="match status" value="1"/>
</dbReference>
<feature type="binding site" evidence="9">
    <location>
        <position position="112"/>
    </location>
    <ligand>
        <name>L-histidine</name>
        <dbReference type="ChEBI" id="CHEBI:57595"/>
    </ligand>
</feature>
<dbReference type="InterPro" id="IPR045864">
    <property type="entry name" value="aa-tRNA-synth_II/BPL/LPL"/>
</dbReference>
<dbReference type="SUPFAM" id="SSF55681">
    <property type="entry name" value="Class II aaRS and biotin synthetases"/>
    <property type="match status" value="1"/>
</dbReference>
<dbReference type="GO" id="GO:0005737">
    <property type="term" value="C:cytoplasm"/>
    <property type="evidence" value="ECO:0007669"/>
    <property type="project" value="UniProtKB-SubCell"/>
</dbReference>
<evidence type="ECO:0000259" key="10">
    <source>
        <dbReference type="PROSITE" id="PS50862"/>
    </source>
</evidence>
<feature type="binding site" evidence="9">
    <location>
        <position position="130"/>
    </location>
    <ligand>
        <name>L-histidine</name>
        <dbReference type="ChEBI" id="CHEBI:57595"/>
    </ligand>
</feature>
<name>A0A0G0DA39_9BACT</name>
<comment type="similarity">
    <text evidence="1 8">Belongs to the class-II aminoacyl-tRNA synthetase family.</text>
</comment>
<evidence type="ECO:0000256" key="6">
    <source>
        <dbReference type="ARBA" id="ARBA00023146"/>
    </source>
</evidence>
<comment type="catalytic activity">
    <reaction evidence="7 8">
        <text>tRNA(His) + L-histidine + ATP = L-histidyl-tRNA(His) + AMP + diphosphate + H(+)</text>
        <dbReference type="Rhea" id="RHEA:17313"/>
        <dbReference type="Rhea" id="RHEA-COMP:9665"/>
        <dbReference type="Rhea" id="RHEA-COMP:9689"/>
        <dbReference type="ChEBI" id="CHEBI:15378"/>
        <dbReference type="ChEBI" id="CHEBI:30616"/>
        <dbReference type="ChEBI" id="CHEBI:33019"/>
        <dbReference type="ChEBI" id="CHEBI:57595"/>
        <dbReference type="ChEBI" id="CHEBI:78442"/>
        <dbReference type="ChEBI" id="CHEBI:78527"/>
        <dbReference type="ChEBI" id="CHEBI:456215"/>
        <dbReference type="EC" id="6.1.1.21"/>
    </reaction>
</comment>
<dbReference type="InterPro" id="IPR033656">
    <property type="entry name" value="HisRS_anticodon"/>
</dbReference>
<dbReference type="CDD" id="cd00773">
    <property type="entry name" value="HisRS-like_core"/>
    <property type="match status" value="1"/>
</dbReference>
<gene>
    <name evidence="8" type="primary">hisS</name>
    <name evidence="11" type="ORF">UR56_C0027G0002</name>
</gene>
<dbReference type="STRING" id="1618484.UR56_C0027G0002"/>
<dbReference type="SUPFAM" id="SSF52954">
    <property type="entry name" value="Class II aaRS ABD-related"/>
    <property type="match status" value="1"/>
</dbReference>
<reference evidence="11 12" key="1">
    <citation type="journal article" date="2015" name="Nature">
        <title>rRNA introns, odd ribosomes, and small enigmatic genomes across a large radiation of phyla.</title>
        <authorList>
            <person name="Brown C.T."/>
            <person name="Hug L.A."/>
            <person name="Thomas B.C."/>
            <person name="Sharon I."/>
            <person name="Castelle C.J."/>
            <person name="Singh A."/>
            <person name="Wilkins M.J."/>
            <person name="Williams K.H."/>
            <person name="Banfield J.F."/>
        </authorList>
    </citation>
    <scope>NUCLEOTIDE SEQUENCE [LARGE SCALE GENOMIC DNA]</scope>
</reference>
<dbReference type="EMBL" id="LBPR01000027">
    <property type="protein sequence ID" value="KKP60250.1"/>
    <property type="molecule type" value="Genomic_DNA"/>
</dbReference>
<evidence type="ECO:0000313" key="11">
    <source>
        <dbReference type="EMBL" id="KKP60250.1"/>
    </source>
</evidence>
<dbReference type="NCBIfam" id="TIGR00442">
    <property type="entry name" value="hisS"/>
    <property type="match status" value="1"/>
</dbReference>
<evidence type="ECO:0000256" key="1">
    <source>
        <dbReference type="ARBA" id="ARBA00008226"/>
    </source>
</evidence>
<dbReference type="InterPro" id="IPR015807">
    <property type="entry name" value="His-tRNA-ligase"/>
</dbReference>
<evidence type="ECO:0000256" key="9">
    <source>
        <dbReference type="PIRSR" id="PIRSR001549-1"/>
    </source>
</evidence>
<dbReference type="GO" id="GO:0005524">
    <property type="term" value="F:ATP binding"/>
    <property type="evidence" value="ECO:0007669"/>
    <property type="project" value="UniProtKB-UniRule"/>
</dbReference>
<dbReference type="Pfam" id="PF03129">
    <property type="entry name" value="HGTP_anticodon"/>
    <property type="match status" value="1"/>
</dbReference>
<evidence type="ECO:0000256" key="7">
    <source>
        <dbReference type="ARBA" id="ARBA00047639"/>
    </source>
</evidence>
<dbReference type="GO" id="GO:0006427">
    <property type="term" value="P:histidyl-tRNA aminoacylation"/>
    <property type="evidence" value="ECO:0007669"/>
    <property type="project" value="UniProtKB-UniRule"/>
</dbReference>
<dbReference type="InterPro" id="IPR036621">
    <property type="entry name" value="Anticodon-bd_dom_sf"/>
</dbReference>
<dbReference type="InterPro" id="IPR006195">
    <property type="entry name" value="aa-tRNA-synth_II"/>
</dbReference>
<keyword evidence="3 8" id="KW-0547">Nucleotide-binding</keyword>
<feature type="domain" description="Aminoacyl-transfer RNA synthetases class-II family profile" evidence="10">
    <location>
        <begin position="1"/>
        <end position="417"/>
    </location>
</feature>
<dbReference type="Pfam" id="PF13393">
    <property type="entry name" value="tRNA-synt_His"/>
    <property type="match status" value="1"/>
</dbReference>
<evidence type="ECO:0000256" key="2">
    <source>
        <dbReference type="ARBA" id="ARBA00022598"/>
    </source>
</evidence>
<evidence type="ECO:0000256" key="3">
    <source>
        <dbReference type="ARBA" id="ARBA00022741"/>
    </source>
</evidence>
<evidence type="ECO:0000256" key="5">
    <source>
        <dbReference type="ARBA" id="ARBA00022917"/>
    </source>
</evidence>
<dbReference type="Proteomes" id="UP000034004">
    <property type="component" value="Unassembled WGS sequence"/>
</dbReference>
<organism evidence="11 12">
    <name type="scientific">Candidatus Roizmanbacteria bacterium GW2011_GWC2_34_23</name>
    <dbReference type="NCBI Taxonomy" id="1618484"/>
    <lineage>
        <taxon>Bacteria</taxon>
        <taxon>Candidatus Roizmaniibacteriota</taxon>
    </lineage>
</organism>
<keyword evidence="2 8" id="KW-0436">Ligase</keyword>